<dbReference type="EMBL" id="JANBUO010001009">
    <property type="protein sequence ID" value="KAJ2800315.1"/>
    <property type="molecule type" value="Genomic_DNA"/>
</dbReference>
<accession>A0A9W8HWT5</accession>
<evidence type="ECO:0000256" key="5">
    <source>
        <dbReference type="SAM" id="MobiDB-lite"/>
    </source>
</evidence>
<evidence type="ECO:0000313" key="6">
    <source>
        <dbReference type="EMBL" id="KAJ2800315.1"/>
    </source>
</evidence>
<dbReference type="GO" id="GO:0016192">
    <property type="term" value="P:vesicle-mediated transport"/>
    <property type="evidence" value="ECO:0007669"/>
    <property type="project" value="InterPro"/>
</dbReference>
<name>A0A9W8HWT5_9FUNG</name>
<dbReference type="InterPro" id="IPR011989">
    <property type="entry name" value="ARM-like"/>
</dbReference>
<keyword evidence="2" id="KW-0813">Transport</keyword>
<keyword evidence="3" id="KW-0653">Protein transport</keyword>
<protein>
    <submittedName>
        <fullName evidence="6">Beta-adaptin</fullName>
    </submittedName>
</protein>
<organism evidence="6 7">
    <name type="scientific">Coemansia guatemalensis</name>
    <dbReference type="NCBI Taxonomy" id="2761395"/>
    <lineage>
        <taxon>Eukaryota</taxon>
        <taxon>Fungi</taxon>
        <taxon>Fungi incertae sedis</taxon>
        <taxon>Zoopagomycota</taxon>
        <taxon>Kickxellomycotina</taxon>
        <taxon>Kickxellomycetes</taxon>
        <taxon>Kickxellales</taxon>
        <taxon>Kickxellaceae</taxon>
        <taxon>Coemansia</taxon>
    </lineage>
</organism>
<dbReference type="GO" id="GO:0012505">
    <property type="term" value="C:endomembrane system"/>
    <property type="evidence" value="ECO:0007669"/>
    <property type="project" value="UniProtKB-SubCell"/>
</dbReference>
<evidence type="ECO:0000256" key="2">
    <source>
        <dbReference type="ARBA" id="ARBA00022448"/>
    </source>
</evidence>
<reference evidence="6" key="1">
    <citation type="submission" date="2022-07" db="EMBL/GenBank/DDBJ databases">
        <title>Phylogenomic reconstructions and comparative analyses of Kickxellomycotina fungi.</title>
        <authorList>
            <person name="Reynolds N.K."/>
            <person name="Stajich J.E."/>
            <person name="Barry K."/>
            <person name="Grigoriev I.V."/>
            <person name="Crous P."/>
            <person name="Smith M.E."/>
        </authorList>
    </citation>
    <scope>NUCLEOTIDE SEQUENCE</scope>
    <source>
        <strain evidence="6">NRRL 1565</strain>
    </source>
</reference>
<dbReference type="AlphaFoldDB" id="A0A9W8HWT5"/>
<gene>
    <name evidence="6" type="primary">APL2_2</name>
    <name evidence="6" type="ORF">H4R20_004111</name>
</gene>
<evidence type="ECO:0000256" key="1">
    <source>
        <dbReference type="ARBA" id="ARBA00004308"/>
    </source>
</evidence>
<keyword evidence="7" id="KW-1185">Reference proteome</keyword>
<dbReference type="Proteomes" id="UP001140094">
    <property type="component" value="Unassembled WGS sequence"/>
</dbReference>
<evidence type="ECO:0000256" key="4">
    <source>
        <dbReference type="ARBA" id="ARBA00023136"/>
    </source>
</evidence>
<sequence>TATEKCANPDVRDRAYVYWRLLSADPAAARSVALAEKSPPLPVSSDLPAPLLDELVAELGCVSSVLQIPAPHFVYTKSERPGIPRNAALQPSLDEESPTQSGTDNAGASDAAVIADGEPELLISF</sequence>
<keyword evidence="4" id="KW-0472">Membrane</keyword>
<comment type="subcellular location">
    <subcellularLocation>
        <location evidence="1">Endomembrane system</location>
    </subcellularLocation>
</comment>
<comment type="caution">
    <text evidence="6">The sequence shown here is derived from an EMBL/GenBank/DDBJ whole genome shotgun (WGS) entry which is preliminary data.</text>
</comment>
<dbReference type="InterPro" id="IPR026739">
    <property type="entry name" value="AP_beta"/>
</dbReference>
<feature type="non-terminal residue" evidence="6">
    <location>
        <position position="1"/>
    </location>
</feature>
<dbReference type="OrthoDB" id="10254310at2759"/>
<dbReference type="Gene3D" id="1.25.10.10">
    <property type="entry name" value="Leucine-rich Repeat Variant"/>
    <property type="match status" value="1"/>
</dbReference>
<dbReference type="PANTHER" id="PTHR11134">
    <property type="entry name" value="ADAPTOR COMPLEX SUBUNIT BETA FAMILY MEMBER"/>
    <property type="match status" value="1"/>
</dbReference>
<evidence type="ECO:0000313" key="7">
    <source>
        <dbReference type="Proteomes" id="UP001140094"/>
    </source>
</evidence>
<proteinExistence type="predicted"/>
<feature type="region of interest" description="Disordered" evidence="5">
    <location>
        <begin position="78"/>
        <end position="111"/>
    </location>
</feature>
<evidence type="ECO:0000256" key="3">
    <source>
        <dbReference type="ARBA" id="ARBA00022927"/>
    </source>
</evidence>
<dbReference type="GO" id="GO:0015031">
    <property type="term" value="P:protein transport"/>
    <property type="evidence" value="ECO:0007669"/>
    <property type="project" value="UniProtKB-KW"/>
</dbReference>